<keyword evidence="1" id="KW-1133">Transmembrane helix</keyword>
<keyword evidence="3" id="KW-1185">Reference proteome</keyword>
<evidence type="ECO:0000256" key="1">
    <source>
        <dbReference type="SAM" id="Phobius"/>
    </source>
</evidence>
<dbReference type="EMBL" id="JAVRRJ010000011">
    <property type="protein sequence ID" value="KAK5080859.1"/>
    <property type="molecule type" value="Genomic_DNA"/>
</dbReference>
<name>A0AAN7PSF1_9EURO</name>
<gene>
    <name evidence="2" type="ORF">LTR05_008175</name>
</gene>
<dbReference type="AlphaFoldDB" id="A0AAN7PSF1"/>
<keyword evidence="1" id="KW-0812">Transmembrane</keyword>
<dbReference type="Proteomes" id="UP001309876">
    <property type="component" value="Unassembled WGS sequence"/>
</dbReference>
<keyword evidence="1" id="KW-0472">Membrane</keyword>
<evidence type="ECO:0000313" key="2">
    <source>
        <dbReference type="EMBL" id="KAK5080859.1"/>
    </source>
</evidence>
<reference evidence="2 3" key="1">
    <citation type="submission" date="2023-08" db="EMBL/GenBank/DDBJ databases">
        <title>Black Yeasts Isolated from many extreme environments.</title>
        <authorList>
            <person name="Coleine C."/>
            <person name="Stajich J.E."/>
            <person name="Selbmann L."/>
        </authorList>
    </citation>
    <scope>NUCLEOTIDE SEQUENCE [LARGE SCALE GENOMIC DNA]</scope>
    <source>
        <strain evidence="2 3">CCFEE 5910</strain>
    </source>
</reference>
<comment type="caution">
    <text evidence="2">The sequence shown here is derived from an EMBL/GenBank/DDBJ whole genome shotgun (WGS) entry which is preliminary data.</text>
</comment>
<sequence>MWSTVVTIVQDTAMVLGFVTVIFSFPLTIIACAEYNYRKNRRLYGEHYQPPPRRQYQSPLQAHNINLRTLTTNELREISRQVQREMARREPVYYVEVRRDVGDVIGYDGEDIIGGEYEYVQVRRCERE</sequence>
<protein>
    <submittedName>
        <fullName evidence="2">Uncharacterized protein</fullName>
    </submittedName>
</protein>
<organism evidence="2 3">
    <name type="scientific">Lithohypha guttulata</name>
    <dbReference type="NCBI Taxonomy" id="1690604"/>
    <lineage>
        <taxon>Eukaryota</taxon>
        <taxon>Fungi</taxon>
        <taxon>Dikarya</taxon>
        <taxon>Ascomycota</taxon>
        <taxon>Pezizomycotina</taxon>
        <taxon>Eurotiomycetes</taxon>
        <taxon>Chaetothyriomycetidae</taxon>
        <taxon>Chaetothyriales</taxon>
        <taxon>Trichomeriaceae</taxon>
        <taxon>Lithohypha</taxon>
    </lineage>
</organism>
<feature type="transmembrane region" description="Helical" evidence="1">
    <location>
        <begin position="12"/>
        <end position="33"/>
    </location>
</feature>
<evidence type="ECO:0000313" key="3">
    <source>
        <dbReference type="Proteomes" id="UP001309876"/>
    </source>
</evidence>
<accession>A0AAN7PSF1</accession>
<proteinExistence type="predicted"/>